<dbReference type="AlphaFoldDB" id="A0A0L0G2W9"/>
<protein>
    <submittedName>
        <fullName evidence="1">Uncharacterized protein</fullName>
    </submittedName>
</protein>
<accession>A0A0L0G2W9</accession>
<name>A0A0L0G2W9_9EUKA</name>
<dbReference type="EMBL" id="KQ241918">
    <property type="protein sequence ID" value="KNC82538.1"/>
    <property type="molecule type" value="Genomic_DNA"/>
</dbReference>
<proteinExistence type="predicted"/>
<dbReference type="GeneID" id="25905690"/>
<evidence type="ECO:0000313" key="2">
    <source>
        <dbReference type="Proteomes" id="UP000054560"/>
    </source>
</evidence>
<keyword evidence="2" id="KW-1185">Reference proteome</keyword>
<gene>
    <name evidence="1" type="ORF">SARC_05186</name>
</gene>
<sequence>MSDSARERFIAEALQKQHDIVQKVIEARNKAWAQAMNMMELKKIIQTAITHSDDSINVPKQYELLKIQNQYIEIFYQREELYCLLRMLDVRLRYHNVDTKYGGS</sequence>
<dbReference type="RefSeq" id="XP_014156440.1">
    <property type="nucleotide sequence ID" value="XM_014300965.1"/>
</dbReference>
<evidence type="ECO:0000313" key="1">
    <source>
        <dbReference type="EMBL" id="KNC82538.1"/>
    </source>
</evidence>
<reference evidence="1 2" key="1">
    <citation type="submission" date="2011-02" db="EMBL/GenBank/DDBJ databases">
        <title>The Genome Sequence of Sphaeroforma arctica JP610.</title>
        <authorList>
            <consortium name="The Broad Institute Genome Sequencing Platform"/>
            <person name="Russ C."/>
            <person name="Cuomo C."/>
            <person name="Young S.K."/>
            <person name="Zeng Q."/>
            <person name="Gargeya S."/>
            <person name="Alvarado L."/>
            <person name="Berlin A."/>
            <person name="Chapman S.B."/>
            <person name="Chen Z."/>
            <person name="Freedman E."/>
            <person name="Gellesch M."/>
            <person name="Goldberg J."/>
            <person name="Griggs A."/>
            <person name="Gujja S."/>
            <person name="Heilman E."/>
            <person name="Heiman D."/>
            <person name="Howarth C."/>
            <person name="Mehta T."/>
            <person name="Neiman D."/>
            <person name="Pearson M."/>
            <person name="Roberts A."/>
            <person name="Saif S."/>
            <person name="Shea T."/>
            <person name="Shenoy N."/>
            <person name="Sisk P."/>
            <person name="Stolte C."/>
            <person name="Sykes S."/>
            <person name="White J."/>
            <person name="Yandava C."/>
            <person name="Burger G."/>
            <person name="Gray M.W."/>
            <person name="Holland P.W.H."/>
            <person name="King N."/>
            <person name="Lang F.B.F."/>
            <person name="Roger A.J."/>
            <person name="Ruiz-Trillo I."/>
            <person name="Haas B."/>
            <person name="Nusbaum C."/>
            <person name="Birren B."/>
        </authorList>
    </citation>
    <scope>NUCLEOTIDE SEQUENCE [LARGE SCALE GENOMIC DNA]</scope>
    <source>
        <strain evidence="1 2">JP610</strain>
    </source>
</reference>
<dbReference type="Proteomes" id="UP000054560">
    <property type="component" value="Unassembled WGS sequence"/>
</dbReference>
<organism evidence="1 2">
    <name type="scientific">Sphaeroforma arctica JP610</name>
    <dbReference type="NCBI Taxonomy" id="667725"/>
    <lineage>
        <taxon>Eukaryota</taxon>
        <taxon>Ichthyosporea</taxon>
        <taxon>Ichthyophonida</taxon>
        <taxon>Sphaeroforma</taxon>
    </lineage>
</organism>